<dbReference type="AlphaFoldDB" id="A0A3E0M1S8"/>
<proteinExistence type="predicted"/>
<comment type="caution">
    <text evidence="1">The sequence shown here is derived from an EMBL/GenBank/DDBJ whole genome shotgun (WGS) entry which is preliminary data.</text>
</comment>
<dbReference type="EMBL" id="QQWE01000008">
    <property type="protein sequence ID" value="REJ53427.1"/>
    <property type="molecule type" value="Genomic_DNA"/>
</dbReference>
<organism evidence="1 2">
    <name type="scientific">Microcystis aeruginosa DA14</name>
    <dbReference type="NCBI Taxonomy" id="1987506"/>
    <lineage>
        <taxon>Bacteria</taxon>
        <taxon>Bacillati</taxon>
        <taxon>Cyanobacteriota</taxon>
        <taxon>Cyanophyceae</taxon>
        <taxon>Oscillatoriophycideae</taxon>
        <taxon>Chroococcales</taxon>
        <taxon>Microcystaceae</taxon>
        <taxon>Microcystis</taxon>
    </lineage>
</organism>
<dbReference type="Proteomes" id="UP000256301">
    <property type="component" value="Unassembled WGS sequence"/>
</dbReference>
<gene>
    <name evidence="1" type="ORF">DWQ56_21455</name>
</gene>
<sequence>MSYLYSYRHNLTQLLEEINLQKPSIKIPTFVTHDLVDTYQICRLINDFIFEYFQENRTTDTDIADNRDQKIDDALDEFQSKVVEKILKEKQDFKNISLKKKKGFKNIFEFAQCENLYLSNKYVNLISESLGHTLEEIASISSQVFVPEKILNFKIKGVDLVVFNQGIIKYTQLKTKKDTLTGSQSDRSINELKIHPNSVFAAALDMGNSWTISKTKAKENNIELLAGQAFWSMLDLDYETILNKLKMTVRKIEKKLYQV</sequence>
<protein>
    <submittedName>
        <fullName evidence="1">Uncharacterized protein</fullName>
    </submittedName>
</protein>
<name>A0A3E0M1S8_MICAE</name>
<reference evidence="1 2" key="1">
    <citation type="submission" date="2017-08" db="EMBL/GenBank/DDBJ databases">
        <title>Functional genomic and metabolic studies of the symbiotic interactions of six Microcystis-dominated communities.</title>
        <authorList>
            <person name="Li Q."/>
            <person name="Lin F."/>
        </authorList>
    </citation>
    <scope>NUCLEOTIDE SEQUENCE [LARGE SCALE GENOMIC DNA]</scope>
    <source>
        <strain evidence="1">DA14</strain>
    </source>
</reference>
<evidence type="ECO:0000313" key="1">
    <source>
        <dbReference type="EMBL" id="REJ53427.1"/>
    </source>
</evidence>
<accession>A0A3E0M1S8</accession>
<evidence type="ECO:0000313" key="2">
    <source>
        <dbReference type="Proteomes" id="UP000256301"/>
    </source>
</evidence>